<dbReference type="EMBL" id="JBBBZM010000056">
    <property type="protein sequence ID" value="KAL0636147.1"/>
    <property type="molecule type" value="Genomic_DNA"/>
</dbReference>
<feature type="region of interest" description="Disordered" evidence="1">
    <location>
        <begin position="323"/>
        <end position="351"/>
    </location>
</feature>
<comment type="caution">
    <text evidence="2">The sequence shown here is derived from an EMBL/GenBank/DDBJ whole genome shotgun (WGS) entry which is preliminary data.</text>
</comment>
<feature type="region of interest" description="Disordered" evidence="1">
    <location>
        <begin position="365"/>
        <end position="384"/>
    </location>
</feature>
<accession>A0ABR3GK69</accession>
<evidence type="ECO:0000313" key="2">
    <source>
        <dbReference type="EMBL" id="KAL0636147.1"/>
    </source>
</evidence>
<evidence type="ECO:0000256" key="1">
    <source>
        <dbReference type="SAM" id="MobiDB-lite"/>
    </source>
</evidence>
<evidence type="ECO:0000313" key="3">
    <source>
        <dbReference type="Proteomes" id="UP001447188"/>
    </source>
</evidence>
<keyword evidence="3" id="KW-1185">Reference proteome</keyword>
<sequence length="678" mass="74516">MDNSGSPVSSEPGSPDSGIFYFTLSMNNKKDVEHTHTHTQRNSPWLLDSAKFTLDIRTTPVTSEPSMERAIPAAPVRVEKTANFSLCKAYRALESPLGDLASSIHRLPKTLPELSQEDMTQWLPPSHGDVWDTTPGTISPDRMPCIKLGFTRREESAHAIIAEKKWRDERRTRMRTRALIVGPLIHDIEKRMWATKKLPFWLEPGAGYGNRNDTDSVTSSGTIIRTFHELLPVISSAESSEMDEVGVQNADEHHLVEDIHSSAESNETFSTIIVSDLHPAEGKNHAACAIAEPDIRRPTTPTAKPMAAAKRQLSDMTGVAAAGPPELVSGDIPQNTTRRNKDTTAVKPEFSTSQDVPLAIAVTERRNPRTTPPHLRKLPPARAHPLPRRDVLEMALAGAGVSSSGSTTSKKVSKQPAPAPAPALAPAPVNLPKARKPNDGFKIPTNPHTAGYNIAAVVKDPRAKIDVQGLKFSAWPQPVNRGDQPIQEPRAVIITKFPVAPTFAIVSHVCRNTGKIEDITIDEVRKKARVTFIHAQVAHNFYISALKGLEHITAGQTTLLYVSMDYPVDMLPYMVHDRKATRMVHFENWDKRDVECVVGLDHSGDNLVSLLTRLADKYVPGGHVEEVTVEEQGWEYFNGTILFAGILDAIAAFDALSTETQFKGCRVAFGKDPCDPEM</sequence>
<dbReference type="Proteomes" id="UP001447188">
    <property type="component" value="Unassembled WGS sequence"/>
</dbReference>
<gene>
    <name evidence="2" type="ORF">Q9L58_004936</name>
</gene>
<proteinExistence type="predicted"/>
<protein>
    <submittedName>
        <fullName evidence="2">Uncharacterized protein</fullName>
    </submittedName>
</protein>
<organism evidence="2 3">
    <name type="scientific">Discina gigas</name>
    <dbReference type="NCBI Taxonomy" id="1032678"/>
    <lineage>
        <taxon>Eukaryota</taxon>
        <taxon>Fungi</taxon>
        <taxon>Dikarya</taxon>
        <taxon>Ascomycota</taxon>
        <taxon>Pezizomycotina</taxon>
        <taxon>Pezizomycetes</taxon>
        <taxon>Pezizales</taxon>
        <taxon>Discinaceae</taxon>
        <taxon>Discina</taxon>
    </lineage>
</organism>
<feature type="region of interest" description="Disordered" evidence="1">
    <location>
        <begin position="398"/>
        <end position="446"/>
    </location>
</feature>
<feature type="compositionally biased region" description="Low complexity" evidence="1">
    <location>
        <begin position="398"/>
        <end position="416"/>
    </location>
</feature>
<reference evidence="2 3" key="1">
    <citation type="submission" date="2024-02" db="EMBL/GenBank/DDBJ databases">
        <title>Discinaceae phylogenomics.</title>
        <authorList>
            <person name="Dirks A.C."/>
            <person name="James T.Y."/>
        </authorList>
    </citation>
    <scope>NUCLEOTIDE SEQUENCE [LARGE SCALE GENOMIC DNA]</scope>
    <source>
        <strain evidence="2 3">ACD0624</strain>
    </source>
</reference>
<name>A0ABR3GK69_9PEZI</name>